<evidence type="ECO:0000313" key="2">
    <source>
        <dbReference type="Proteomes" id="UP000591626"/>
    </source>
</evidence>
<dbReference type="EMBL" id="JAAUVV010000022">
    <property type="protein sequence ID" value="NJJ04660.1"/>
    <property type="molecule type" value="Genomic_DNA"/>
</dbReference>
<dbReference type="RefSeq" id="WP_167617206.1">
    <property type="nucleotide sequence ID" value="NZ_JAAUVV010000022.1"/>
</dbReference>
<gene>
    <name evidence="1" type="ORF">HC138_09915</name>
</gene>
<name>A0AAP6XLB8_9CORY</name>
<protein>
    <submittedName>
        <fullName evidence="1">Uncharacterized protein</fullName>
    </submittedName>
</protein>
<evidence type="ECO:0000313" key="1">
    <source>
        <dbReference type="EMBL" id="NJJ04660.1"/>
    </source>
</evidence>
<sequence length="131" mass="14417">MGIIDRARELFGLKQPRLVELPDRVVPVVVDKLQVHTARLSPDTNEKIIIVTTSARALEELSRIDDAVQLTSPTARPVTFVPVDRTEEPVLDPKYGWIIPVTRETAAELQGLAKGPGAHELSTLHLGLVLE</sequence>
<reference evidence="1 2" key="1">
    <citation type="submission" date="2020-03" db="EMBL/GenBank/DDBJ databases">
        <title>Draft genome sequences of bacterial isolates from the female urobiome.</title>
        <authorList>
            <person name="Miller-Ensminger T."/>
            <person name="Wolfe A.J."/>
            <person name="Putonti C."/>
        </authorList>
    </citation>
    <scope>NUCLEOTIDE SEQUENCE [LARGE SCALE GENOMIC DNA]</scope>
    <source>
        <strain evidence="1 2">UMB8490</strain>
    </source>
</reference>
<organism evidence="1 2">
    <name type="scientific">Corynebacterium coyleae</name>
    <dbReference type="NCBI Taxonomy" id="53374"/>
    <lineage>
        <taxon>Bacteria</taxon>
        <taxon>Bacillati</taxon>
        <taxon>Actinomycetota</taxon>
        <taxon>Actinomycetes</taxon>
        <taxon>Mycobacteriales</taxon>
        <taxon>Corynebacteriaceae</taxon>
        <taxon>Corynebacterium</taxon>
    </lineage>
</organism>
<dbReference type="Proteomes" id="UP000591626">
    <property type="component" value="Unassembled WGS sequence"/>
</dbReference>
<dbReference type="AlphaFoldDB" id="A0AAP6XLB8"/>
<proteinExistence type="predicted"/>
<comment type="caution">
    <text evidence="1">The sequence shown here is derived from an EMBL/GenBank/DDBJ whole genome shotgun (WGS) entry which is preliminary data.</text>
</comment>
<accession>A0AAP6XLB8</accession>